<organism evidence="1 2">
    <name type="scientific">Daphnia magna</name>
    <dbReference type="NCBI Taxonomy" id="35525"/>
    <lineage>
        <taxon>Eukaryota</taxon>
        <taxon>Metazoa</taxon>
        <taxon>Ecdysozoa</taxon>
        <taxon>Arthropoda</taxon>
        <taxon>Crustacea</taxon>
        <taxon>Branchiopoda</taxon>
        <taxon>Diplostraca</taxon>
        <taxon>Cladocera</taxon>
        <taxon>Anomopoda</taxon>
        <taxon>Daphniidae</taxon>
        <taxon>Daphnia</taxon>
    </lineage>
</organism>
<dbReference type="Gene3D" id="3.30.300.10">
    <property type="match status" value="1"/>
</dbReference>
<dbReference type="SUPFAM" id="SSF54810">
    <property type="entry name" value="GMP synthetase C-terminal dimerisation domain"/>
    <property type="match status" value="1"/>
</dbReference>
<protein>
    <recommendedName>
        <fullName evidence="3">GMP synthase</fullName>
    </recommendedName>
</protein>
<sequence length="104" mass="12037">MIFFQRNKNIVPRVLPTTVSNRSWKRLCQATEEHALLNQIEIMTTEEEESLLLEELSSHNQFVATLLPIRTVGVKGDCRIYSYRVALSSDQTQPNWKDLATYPL</sequence>
<dbReference type="Proteomes" id="UP001234178">
    <property type="component" value="Unassembled WGS sequence"/>
</dbReference>
<dbReference type="EMBL" id="JAOYFB010000038">
    <property type="protein sequence ID" value="KAK4026913.1"/>
    <property type="molecule type" value="Genomic_DNA"/>
</dbReference>
<accession>A0ABR0AP67</accession>
<keyword evidence="2" id="KW-1185">Reference proteome</keyword>
<reference evidence="1 2" key="1">
    <citation type="journal article" date="2023" name="Nucleic Acids Res.">
        <title>The hologenome of Daphnia magna reveals possible DNA methylation and microbiome-mediated evolution of the host genome.</title>
        <authorList>
            <person name="Chaturvedi A."/>
            <person name="Li X."/>
            <person name="Dhandapani V."/>
            <person name="Marshall H."/>
            <person name="Kissane S."/>
            <person name="Cuenca-Cambronero M."/>
            <person name="Asole G."/>
            <person name="Calvet F."/>
            <person name="Ruiz-Romero M."/>
            <person name="Marangio P."/>
            <person name="Guigo R."/>
            <person name="Rago D."/>
            <person name="Mirbahai L."/>
            <person name="Eastwood N."/>
            <person name="Colbourne J.K."/>
            <person name="Zhou J."/>
            <person name="Mallon E."/>
            <person name="Orsini L."/>
        </authorList>
    </citation>
    <scope>NUCLEOTIDE SEQUENCE [LARGE SCALE GENOMIC DNA]</scope>
    <source>
        <strain evidence="1">LRV0_1</strain>
    </source>
</reference>
<evidence type="ECO:0000313" key="2">
    <source>
        <dbReference type="Proteomes" id="UP001234178"/>
    </source>
</evidence>
<comment type="caution">
    <text evidence="1">The sequence shown here is derived from an EMBL/GenBank/DDBJ whole genome shotgun (WGS) entry which is preliminary data.</text>
</comment>
<gene>
    <name evidence="1" type="ORF">OUZ56_015936</name>
</gene>
<evidence type="ECO:0008006" key="3">
    <source>
        <dbReference type="Google" id="ProtNLM"/>
    </source>
</evidence>
<name>A0ABR0AP67_9CRUS</name>
<evidence type="ECO:0000313" key="1">
    <source>
        <dbReference type="EMBL" id="KAK4026913.1"/>
    </source>
</evidence>
<proteinExistence type="predicted"/>